<dbReference type="STRING" id="490188.SAMN04488068_1091"/>
<dbReference type="Pfam" id="PF04116">
    <property type="entry name" value="FA_hydroxylase"/>
    <property type="match status" value="1"/>
</dbReference>
<feature type="transmembrane region" description="Helical" evidence="8">
    <location>
        <begin position="70"/>
        <end position="93"/>
    </location>
</feature>
<reference evidence="10 11" key="1">
    <citation type="submission" date="2016-11" db="EMBL/GenBank/DDBJ databases">
        <authorList>
            <person name="Jaros S."/>
            <person name="Januszkiewicz K."/>
            <person name="Wedrychowicz H."/>
        </authorList>
    </citation>
    <scope>NUCLEOTIDE SEQUENCE [LARGE SCALE GENOMIC DNA]</scope>
    <source>
        <strain evidence="10 11">CGMCC 1.7049</strain>
    </source>
</reference>
<feature type="transmembrane region" description="Helical" evidence="8">
    <location>
        <begin position="30"/>
        <end position="49"/>
    </location>
</feature>
<comment type="subcellular location">
    <subcellularLocation>
        <location evidence="1">Endomembrane system</location>
        <topology evidence="1">Multi-pass membrane protein</topology>
    </subcellularLocation>
</comment>
<feature type="domain" description="Fatty acid hydroxylase" evidence="9">
    <location>
        <begin position="111"/>
        <end position="243"/>
    </location>
</feature>
<evidence type="ECO:0000256" key="7">
    <source>
        <dbReference type="SAM" id="MobiDB-lite"/>
    </source>
</evidence>
<keyword evidence="3 8" id="KW-1133">Transmembrane helix</keyword>
<dbReference type="Proteomes" id="UP000199758">
    <property type="component" value="Unassembled WGS sequence"/>
</dbReference>
<feature type="transmembrane region" description="Helical" evidence="8">
    <location>
        <begin position="105"/>
        <end position="122"/>
    </location>
</feature>
<evidence type="ECO:0000256" key="4">
    <source>
        <dbReference type="ARBA" id="ARBA00023002"/>
    </source>
</evidence>
<keyword evidence="11" id="KW-1185">Reference proteome</keyword>
<sequence length="342" mass="39327">MAFETVGSLMADLWAGLRPLLGDDVDWKQVFLIGMTPLFLLAFMTEFVVERRRGRRAAFHWKEIAANLSLGAGYQVAEVLMWTLLTGGIFAWVYQHRLFTVPVNGWTILPIFVLVELCYYAFHRSSHRVRWFWAAHVPHHSGQVMNFTTAMRQSVLNAFVGTFVFMLPPVWLGVPPAVVMFLLAVDLAYQYFVHTEAVGRFPRWYEYWFDTPSNHRVHHGRNPQYIDRNYGGVLIVFDRWFGTYAEEREPVDYGITRQIRSYNVFVLNFHEFVDMWRDVLAPGPLRQRLRHLWMPPEWQREGHTPLHTWTVESVSSPSSSATATTTVASAASPSGGAMPAAS</sequence>
<keyword evidence="2 8" id="KW-0812">Transmembrane</keyword>
<keyword evidence="6 8" id="KW-0472">Membrane</keyword>
<feature type="region of interest" description="Disordered" evidence="7">
    <location>
        <begin position="315"/>
        <end position="342"/>
    </location>
</feature>
<evidence type="ECO:0000256" key="3">
    <source>
        <dbReference type="ARBA" id="ARBA00022989"/>
    </source>
</evidence>
<dbReference type="GO" id="GO:0016020">
    <property type="term" value="C:membrane"/>
    <property type="evidence" value="ECO:0007669"/>
    <property type="project" value="GOC"/>
</dbReference>
<evidence type="ECO:0000259" key="9">
    <source>
        <dbReference type="Pfam" id="PF04116"/>
    </source>
</evidence>
<evidence type="ECO:0000313" key="10">
    <source>
        <dbReference type="EMBL" id="SHG68483.1"/>
    </source>
</evidence>
<dbReference type="GO" id="GO:0006643">
    <property type="term" value="P:membrane lipid metabolic process"/>
    <property type="evidence" value="ECO:0007669"/>
    <property type="project" value="TreeGrafter"/>
</dbReference>
<feature type="transmembrane region" description="Helical" evidence="8">
    <location>
        <begin position="154"/>
        <end position="171"/>
    </location>
</feature>
<dbReference type="PANTHER" id="PTHR21624">
    <property type="entry name" value="STEROL DESATURASE-RELATED PROTEIN"/>
    <property type="match status" value="1"/>
</dbReference>
<dbReference type="GO" id="GO:0008610">
    <property type="term" value="P:lipid biosynthetic process"/>
    <property type="evidence" value="ECO:0007669"/>
    <property type="project" value="InterPro"/>
</dbReference>
<evidence type="ECO:0000256" key="1">
    <source>
        <dbReference type="ARBA" id="ARBA00004127"/>
    </source>
</evidence>
<dbReference type="InterPro" id="IPR006694">
    <property type="entry name" value="Fatty_acid_hydroxylase"/>
</dbReference>
<evidence type="ECO:0000256" key="5">
    <source>
        <dbReference type="ARBA" id="ARBA00023098"/>
    </source>
</evidence>
<proteinExistence type="predicted"/>
<keyword evidence="5" id="KW-0443">Lipid metabolism</keyword>
<accession>A0A1M5LVT1</accession>
<evidence type="ECO:0000256" key="2">
    <source>
        <dbReference type="ARBA" id="ARBA00022692"/>
    </source>
</evidence>
<protein>
    <submittedName>
        <fullName evidence="10">Sterol desaturase/sphingolipid hydroxylase, fatty acid hydroxylase superfamily</fullName>
    </submittedName>
</protein>
<dbReference type="GO" id="GO:0012505">
    <property type="term" value="C:endomembrane system"/>
    <property type="evidence" value="ECO:0007669"/>
    <property type="project" value="UniProtKB-SubCell"/>
</dbReference>
<dbReference type="EMBL" id="FQWZ01000002">
    <property type="protein sequence ID" value="SHG68483.1"/>
    <property type="molecule type" value="Genomic_DNA"/>
</dbReference>
<organism evidence="10 11">
    <name type="scientific">Hydrocarboniphaga daqingensis</name>
    <dbReference type="NCBI Taxonomy" id="490188"/>
    <lineage>
        <taxon>Bacteria</taxon>
        <taxon>Pseudomonadati</taxon>
        <taxon>Pseudomonadota</taxon>
        <taxon>Gammaproteobacteria</taxon>
        <taxon>Nevskiales</taxon>
        <taxon>Nevskiaceae</taxon>
        <taxon>Hydrocarboniphaga</taxon>
    </lineage>
</organism>
<dbReference type="PANTHER" id="PTHR21624:SF1">
    <property type="entry name" value="ALKYLGLYCEROL MONOOXYGENASE"/>
    <property type="match status" value="1"/>
</dbReference>
<dbReference type="GO" id="GO:0050479">
    <property type="term" value="F:glyceryl-ether monooxygenase activity"/>
    <property type="evidence" value="ECO:0007669"/>
    <property type="project" value="TreeGrafter"/>
</dbReference>
<evidence type="ECO:0000256" key="6">
    <source>
        <dbReference type="ARBA" id="ARBA00023136"/>
    </source>
</evidence>
<evidence type="ECO:0000256" key="8">
    <source>
        <dbReference type="SAM" id="Phobius"/>
    </source>
</evidence>
<keyword evidence="4" id="KW-0560">Oxidoreductase</keyword>
<dbReference type="AlphaFoldDB" id="A0A1M5LVT1"/>
<evidence type="ECO:0000313" key="11">
    <source>
        <dbReference type="Proteomes" id="UP000199758"/>
    </source>
</evidence>
<dbReference type="GO" id="GO:0005506">
    <property type="term" value="F:iron ion binding"/>
    <property type="evidence" value="ECO:0007669"/>
    <property type="project" value="InterPro"/>
</dbReference>
<dbReference type="RefSeq" id="WP_245793138.1">
    <property type="nucleotide sequence ID" value="NZ_FQWZ01000002.1"/>
</dbReference>
<dbReference type="InterPro" id="IPR051689">
    <property type="entry name" value="Sterol_desaturase/TMEM195"/>
</dbReference>
<gene>
    <name evidence="10" type="ORF">SAMN04488068_1091</name>
</gene>
<name>A0A1M5LVT1_9GAMM</name>